<feature type="domain" description="Serine aminopeptidase S33" evidence="2">
    <location>
        <begin position="48"/>
        <end position="171"/>
    </location>
</feature>
<dbReference type="SUPFAM" id="SSF53474">
    <property type="entry name" value="alpha/beta-Hydrolases"/>
    <property type="match status" value="1"/>
</dbReference>
<dbReference type="InterPro" id="IPR022742">
    <property type="entry name" value="Hydrolase_4"/>
</dbReference>
<dbReference type="Pfam" id="PF00561">
    <property type="entry name" value="Abhydrolase_1"/>
    <property type="match status" value="1"/>
</dbReference>
<dbReference type="Gene3D" id="3.40.50.1820">
    <property type="entry name" value="alpha/beta hydrolase"/>
    <property type="match status" value="1"/>
</dbReference>
<accession>A0A560WES2</accession>
<dbReference type="OrthoDB" id="9785847at2"/>
<organism evidence="3 4">
    <name type="scientific">Marihabitans asiaticum</name>
    <dbReference type="NCBI Taxonomy" id="415218"/>
    <lineage>
        <taxon>Bacteria</taxon>
        <taxon>Bacillati</taxon>
        <taxon>Actinomycetota</taxon>
        <taxon>Actinomycetes</taxon>
        <taxon>Micrococcales</taxon>
        <taxon>Intrasporangiaceae</taxon>
        <taxon>Marihabitans</taxon>
    </lineage>
</organism>
<dbReference type="GO" id="GO:0003824">
    <property type="term" value="F:catalytic activity"/>
    <property type="evidence" value="ECO:0007669"/>
    <property type="project" value="UniProtKB-ARBA"/>
</dbReference>
<keyword evidence="4" id="KW-1185">Reference proteome</keyword>
<evidence type="ECO:0008006" key="5">
    <source>
        <dbReference type="Google" id="ProtNLM"/>
    </source>
</evidence>
<gene>
    <name evidence="3" type="ORF">FB557_1609</name>
</gene>
<dbReference type="RefSeq" id="WP_144857049.1">
    <property type="nucleotide sequence ID" value="NZ_BAAAYT010000001.1"/>
</dbReference>
<dbReference type="Proteomes" id="UP000315628">
    <property type="component" value="Unassembled WGS sequence"/>
</dbReference>
<evidence type="ECO:0000259" key="1">
    <source>
        <dbReference type="Pfam" id="PF00561"/>
    </source>
</evidence>
<evidence type="ECO:0000313" key="3">
    <source>
        <dbReference type="EMBL" id="TWD16066.1"/>
    </source>
</evidence>
<dbReference type="Pfam" id="PF12146">
    <property type="entry name" value="Hydrolase_4"/>
    <property type="match status" value="1"/>
</dbReference>
<dbReference type="EMBL" id="VIUW01000002">
    <property type="protein sequence ID" value="TWD16066.1"/>
    <property type="molecule type" value="Genomic_DNA"/>
</dbReference>
<evidence type="ECO:0000313" key="4">
    <source>
        <dbReference type="Proteomes" id="UP000315628"/>
    </source>
</evidence>
<reference evidence="3 4" key="1">
    <citation type="submission" date="2019-06" db="EMBL/GenBank/DDBJ databases">
        <title>Sequencing the genomes of 1000 actinobacteria strains.</title>
        <authorList>
            <person name="Klenk H.-P."/>
        </authorList>
    </citation>
    <scope>NUCLEOTIDE SEQUENCE [LARGE SCALE GENOMIC DNA]</scope>
    <source>
        <strain evidence="3 4">DSM 18935</strain>
    </source>
</reference>
<dbReference type="InterPro" id="IPR000073">
    <property type="entry name" value="AB_hydrolase_1"/>
</dbReference>
<name>A0A560WES2_9MICO</name>
<dbReference type="AlphaFoldDB" id="A0A560WES2"/>
<protein>
    <recommendedName>
        <fullName evidence="5">Serine aminopeptidase S33 domain-containing protein</fullName>
    </recommendedName>
</protein>
<sequence>MRHPLRPLTRRLVYPAPPWDPSATADRLVEVDEGTHLLHVPAPVGGPTVVYLHGNGSDIGTISPLADLVAAQGIGFAAPEYPGYGPSPGRPSEESVLAAARRGLDHLEGEGVDPAATVLVGESLGSAVAARLALDGGWAGLVLVSPFTSMTAMFRAVVRGLPERLVPDRYATEGLAAGLELPTLLLHGAEDSLVPPAMSAALAEVIPQARRVVVPGRDHNTLWEAPSQVLEEVVSFVREVT</sequence>
<comment type="caution">
    <text evidence="3">The sequence shown here is derived from an EMBL/GenBank/DDBJ whole genome shotgun (WGS) entry which is preliminary data.</text>
</comment>
<dbReference type="PANTHER" id="PTHR12277">
    <property type="entry name" value="ALPHA/BETA HYDROLASE DOMAIN-CONTAINING PROTEIN"/>
    <property type="match status" value="1"/>
</dbReference>
<evidence type="ECO:0000259" key="2">
    <source>
        <dbReference type="Pfam" id="PF12146"/>
    </source>
</evidence>
<dbReference type="InterPro" id="IPR029058">
    <property type="entry name" value="AB_hydrolase_fold"/>
</dbReference>
<proteinExistence type="predicted"/>
<feature type="domain" description="AB hydrolase-1" evidence="1">
    <location>
        <begin position="180"/>
        <end position="226"/>
    </location>
</feature>